<dbReference type="InterPro" id="IPR050151">
    <property type="entry name" value="Class-I_Pyr_Nuc-Dis_Oxidored"/>
</dbReference>
<evidence type="ECO:0000256" key="11">
    <source>
        <dbReference type="PIRSR" id="PIRSR000350-4"/>
    </source>
</evidence>
<keyword evidence="8 12" id="KW-0676">Redox-active center</keyword>
<evidence type="ECO:0000256" key="9">
    <source>
        <dbReference type="PIRSR" id="PIRSR000350-2"/>
    </source>
</evidence>
<keyword evidence="4 10" id="KW-0274">FAD</keyword>
<comment type="miscellaneous">
    <text evidence="12">The active site is a redox-active disulfide bond.</text>
</comment>
<dbReference type="GO" id="GO:0004148">
    <property type="term" value="F:dihydrolipoyl dehydrogenase (NADH) activity"/>
    <property type="evidence" value="ECO:0007669"/>
    <property type="project" value="UniProtKB-EC"/>
</dbReference>
<dbReference type="GO" id="GO:0045252">
    <property type="term" value="C:oxoglutarate dehydrogenase complex"/>
    <property type="evidence" value="ECO:0007669"/>
    <property type="project" value="TreeGrafter"/>
</dbReference>
<evidence type="ECO:0000256" key="5">
    <source>
        <dbReference type="ARBA" id="ARBA00023002"/>
    </source>
</evidence>
<dbReference type="FunCoup" id="E1ZQV8">
    <property type="interactions" value="1615"/>
</dbReference>
<evidence type="ECO:0000256" key="2">
    <source>
        <dbReference type="ARBA" id="ARBA00012608"/>
    </source>
</evidence>
<dbReference type="InterPro" id="IPR036188">
    <property type="entry name" value="FAD/NAD-bd_sf"/>
</dbReference>
<dbReference type="GO" id="GO:0050660">
    <property type="term" value="F:flavin adenine dinucleotide binding"/>
    <property type="evidence" value="ECO:0007669"/>
    <property type="project" value="InterPro"/>
</dbReference>
<dbReference type="InterPro" id="IPR006258">
    <property type="entry name" value="Lipoamide_DH"/>
</dbReference>
<keyword evidence="10" id="KW-0547">Nucleotide-binding</keyword>
<name>E1ZQV8_CHLVA</name>
<feature type="binding site" evidence="10">
    <location>
        <begin position="209"/>
        <end position="216"/>
    </location>
    <ligand>
        <name>NAD(+)</name>
        <dbReference type="ChEBI" id="CHEBI:57540"/>
    </ligand>
</feature>
<comment type="cofactor">
    <cofactor evidence="10 12">
        <name>FAD</name>
        <dbReference type="ChEBI" id="CHEBI:57692"/>
    </cofactor>
    <text evidence="10 12">Binds 1 FAD per subunit.</text>
</comment>
<keyword evidence="7" id="KW-1015">Disulfide bond</keyword>
<dbReference type="OrthoDB" id="361797at2759"/>
<keyword evidence="3 12" id="KW-0285">Flavoprotein</keyword>
<evidence type="ECO:0000313" key="15">
    <source>
        <dbReference type="EMBL" id="EFN51856.1"/>
    </source>
</evidence>
<comment type="catalytic activity">
    <reaction evidence="12">
        <text>N(6)-[(R)-dihydrolipoyl]-L-lysyl-[protein] + NAD(+) = N(6)-[(R)-lipoyl]-L-lysyl-[protein] + NADH + H(+)</text>
        <dbReference type="Rhea" id="RHEA:15045"/>
        <dbReference type="Rhea" id="RHEA-COMP:10474"/>
        <dbReference type="Rhea" id="RHEA-COMP:10475"/>
        <dbReference type="ChEBI" id="CHEBI:15378"/>
        <dbReference type="ChEBI" id="CHEBI:57540"/>
        <dbReference type="ChEBI" id="CHEBI:57945"/>
        <dbReference type="ChEBI" id="CHEBI:83099"/>
        <dbReference type="ChEBI" id="CHEBI:83100"/>
        <dbReference type="EC" id="1.8.1.4"/>
    </reaction>
</comment>
<feature type="binding site" evidence="10">
    <location>
        <position position="79"/>
    </location>
    <ligand>
        <name>FAD</name>
        <dbReference type="ChEBI" id="CHEBI:57692"/>
    </ligand>
</feature>
<evidence type="ECO:0000256" key="10">
    <source>
        <dbReference type="PIRSR" id="PIRSR000350-3"/>
    </source>
</evidence>
<reference evidence="15 16" key="1">
    <citation type="journal article" date="2010" name="Plant Cell">
        <title>The Chlorella variabilis NC64A genome reveals adaptation to photosymbiosis, coevolution with viruses, and cryptic sex.</title>
        <authorList>
            <person name="Blanc G."/>
            <person name="Duncan G."/>
            <person name="Agarkova I."/>
            <person name="Borodovsky M."/>
            <person name="Gurnon J."/>
            <person name="Kuo A."/>
            <person name="Lindquist E."/>
            <person name="Lucas S."/>
            <person name="Pangilinan J."/>
            <person name="Polle J."/>
            <person name="Salamov A."/>
            <person name="Terry A."/>
            <person name="Yamada T."/>
            <person name="Dunigan D.D."/>
            <person name="Grigoriev I.V."/>
            <person name="Claverie J.M."/>
            <person name="Van Etten J.L."/>
        </authorList>
    </citation>
    <scope>NUCLEOTIDE SEQUENCE [LARGE SCALE GENOMIC DNA]</scope>
    <source>
        <strain evidence="15 16">NC64A</strain>
    </source>
</reference>
<organism evidence="16">
    <name type="scientific">Chlorella variabilis</name>
    <name type="common">Green alga</name>
    <dbReference type="NCBI Taxonomy" id="554065"/>
    <lineage>
        <taxon>Eukaryota</taxon>
        <taxon>Viridiplantae</taxon>
        <taxon>Chlorophyta</taxon>
        <taxon>core chlorophytes</taxon>
        <taxon>Trebouxiophyceae</taxon>
        <taxon>Chlorellales</taxon>
        <taxon>Chlorellaceae</taxon>
        <taxon>Chlorella clade</taxon>
        <taxon>Chlorella</taxon>
    </lineage>
</organism>
<keyword evidence="5 12" id="KW-0560">Oxidoreductase</keyword>
<feature type="binding site" evidence="10">
    <location>
        <begin position="172"/>
        <end position="174"/>
    </location>
    <ligand>
        <name>FAD</name>
        <dbReference type="ChEBI" id="CHEBI:57692"/>
    </ligand>
</feature>
<evidence type="ECO:0000256" key="12">
    <source>
        <dbReference type="RuleBase" id="RU003692"/>
    </source>
</evidence>
<dbReference type="EMBL" id="GL433860">
    <property type="protein sequence ID" value="EFN51856.1"/>
    <property type="molecule type" value="Genomic_DNA"/>
</dbReference>
<proteinExistence type="inferred from homology"/>
<dbReference type="GeneID" id="17351192"/>
<dbReference type="SMR" id="E1ZQV8"/>
<dbReference type="PRINTS" id="PR00368">
    <property type="entry name" value="FADPNR"/>
</dbReference>
<dbReference type="GO" id="GO:0005739">
    <property type="term" value="C:mitochondrion"/>
    <property type="evidence" value="ECO:0007669"/>
    <property type="project" value="TreeGrafter"/>
</dbReference>
<evidence type="ECO:0000259" key="13">
    <source>
        <dbReference type="Pfam" id="PF02852"/>
    </source>
</evidence>
<dbReference type="NCBIfam" id="TIGR01350">
    <property type="entry name" value="lipoamide_DH"/>
    <property type="match status" value="1"/>
</dbReference>
<feature type="domain" description="FAD/NAD(P)-binding" evidence="14">
    <location>
        <begin position="32"/>
        <end position="358"/>
    </location>
</feature>
<evidence type="ECO:0000256" key="4">
    <source>
        <dbReference type="ARBA" id="ARBA00022827"/>
    </source>
</evidence>
<dbReference type="GO" id="GO:0045333">
    <property type="term" value="P:cellular respiration"/>
    <property type="evidence" value="ECO:0007669"/>
    <property type="project" value="UniProtKB-ARBA"/>
</dbReference>
<dbReference type="FunFam" id="3.30.390.30:FF:000001">
    <property type="entry name" value="Dihydrolipoyl dehydrogenase"/>
    <property type="match status" value="1"/>
</dbReference>
<dbReference type="SUPFAM" id="SSF51905">
    <property type="entry name" value="FAD/NAD(P)-binding domain"/>
    <property type="match status" value="1"/>
</dbReference>
<dbReference type="InterPro" id="IPR001100">
    <property type="entry name" value="Pyr_nuc-diS_OxRdtase"/>
</dbReference>
<feature type="binding site" evidence="10">
    <location>
        <position position="232"/>
    </location>
    <ligand>
        <name>NAD(+)</name>
        <dbReference type="ChEBI" id="CHEBI:57540"/>
    </ligand>
</feature>
<dbReference type="EC" id="1.8.1.4" evidence="2 12"/>
<evidence type="ECO:0000256" key="1">
    <source>
        <dbReference type="ARBA" id="ARBA00007532"/>
    </source>
</evidence>
<dbReference type="SUPFAM" id="SSF55424">
    <property type="entry name" value="FAD/NAD-linked reductases, dimerisation (C-terminal) domain"/>
    <property type="match status" value="1"/>
</dbReference>
<evidence type="ECO:0000313" key="16">
    <source>
        <dbReference type="Proteomes" id="UP000008141"/>
    </source>
</evidence>
<dbReference type="GO" id="GO:0006103">
    <property type="term" value="P:2-oxoglutarate metabolic process"/>
    <property type="evidence" value="ECO:0007669"/>
    <property type="project" value="TreeGrafter"/>
</dbReference>
<dbReference type="KEGG" id="cvr:CHLNCDRAFT_48339"/>
<dbReference type="PANTHER" id="PTHR22912">
    <property type="entry name" value="DISULFIDE OXIDOREDUCTASE"/>
    <property type="match status" value="1"/>
</dbReference>
<dbReference type="PIRSF" id="PIRSF000350">
    <property type="entry name" value="Mercury_reductase_MerA"/>
    <property type="match status" value="1"/>
</dbReference>
<dbReference type="InterPro" id="IPR023753">
    <property type="entry name" value="FAD/NAD-binding_dom"/>
</dbReference>
<dbReference type="InterPro" id="IPR016156">
    <property type="entry name" value="FAD/NAD-linked_Rdtase_dimer_sf"/>
</dbReference>
<feature type="active site" description="Proton acceptor" evidence="9">
    <location>
        <position position="475"/>
    </location>
</feature>
<dbReference type="RefSeq" id="XP_005843958.1">
    <property type="nucleotide sequence ID" value="XM_005843896.1"/>
</dbReference>
<dbReference type="FunFam" id="3.50.50.60:FF:000025">
    <property type="entry name" value="Dihydrolipoyl dehydrogenase"/>
    <property type="match status" value="1"/>
</dbReference>
<dbReference type="FunFam" id="3.50.50.60:FF:000001">
    <property type="entry name" value="Dihydrolipoyl dehydrogenase, mitochondrial"/>
    <property type="match status" value="1"/>
</dbReference>
<gene>
    <name evidence="15" type="ORF">CHLNCDRAFT_48339</name>
</gene>
<feature type="binding site" evidence="10">
    <location>
        <begin position="349"/>
        <end position="352"/>
    </location>
    <ligand>
        <name>FAD</name>
        <dbReference type="ChEBI" id="CHEBI:57692"/>
    </ligand>
</feature>
<feature type="binding site" evidence="10">
    <location>
        <position position="302"/>
    </location>
    <ligand>
        <name>NAD(+)</name>
        <dbReference type="ChEBI" id="CHEBI:57540"/>
    </ligand>
</feature>
<dbReference type="Gene3D" id="3.50.50.60">
    <property type="entry name" value="FAD/NAD(P)-binding domain"/>
    <property type="match status" value="2"/>
</dbReference>
<dbReference type="PRINTS" id="PR00411">
    <property type="entry name" value="PNDRDTASEI"/>
</dbReference>
<comment type="similarity">
    <text evidence="1 12">Belongs to the class-I pyridine nucleotide-disulfide oxidoreductase family.</text>
</comment>
<dbReference type="PROSITE" id="PS00076">
    <property type="entry name" value="PYRIDINE_REDOX_1"/>
    <property type="match status" value="1"/>
</dbReference>
<keyword evidence="6 10" id="KW-0520">NAD</keyword>
<dbReference type="STRING" id="554065.E1ZQV8"/>
<sequence>MLSLAQRRVVGLGSHLSLARGLAAVAADQGVKDVVIIGGGPGGYVSAIKAAQLGLKVACVEGRGALGGTCLNVGCIPSKALLQSSHMYAEAKHAFKKHGVLVDGLAVDVAAMQQQKAAAVDGLTKGIEGLFKKNKVEYIRGWAKIKSATEVEVSTSSGSTTMVSTKNVIIATGSEVTPLPGVPVDERRIVSSTGALSLEQVPGSMVVIGGGYIGLELGSVWARLGAEVTVVEFLDHIVPTMDGEVRRAFQRSLQKQGLKFKLSTKVASAEADGAGVRLELQPSKGNGDSETMTADVVLVSTGRRPFTKGLNLEGVGVSTDPRGSIVVDEHFQTTTPGIYAIGDVIPGPMLAHKAEEDGVACVELLAGRSGHVNYNTVPSIVYTWPEVASVGKTEEQVKAEGINYKVGKFAFMANSRARSVDDTEGLVKFISDAASDKILGAHIMGPNAGELIAECVLAMEYGASTEDIARTCHGHPTLSEAVKEAAIATAFGKAIHS</sequence>
<dbReference type="InterPro" id="IPR004099">
    <property type="entry name" value="Pyr_nucl-diS_OxRdtase_dimer"/>
</dbReference>
<evidence type="ECO:0000256" key="3">
    <source>
        <dbReference type="ARBA" id="ARBA00022630"/>
    </source>
</evidence>
<feature type="disulfide bond" description="Redox-active" evidence="11">
    <location>
        <begin position="70"/>
        <end position="75"/>
    </location>
</feature>
<dbReference type="Pfam" id="PF07992">
    <property type="entry name" value="Pyr_redox_2"/>
    <property type="match status" value="1"/>
</dbReference>
<dbReference type="InParanoid" id="E1ZQV8"/>
<evidence type="ECO:0000256" key="7">
    <source>
        <dbReference type="ARBA" id="ARBA00023157"/>
    </source>
</evidence>
<feature type="domain" description="Pyridine nucleotide-disulphide oxidoreductase dimerisation" evidence="13">
    <location>
        <begin position="377"/>
        <end position="486"/>
    </location>
</feature>
<dbReference type="AlphaFoldDB" id="E1ZQV8"/>
<feature type="binding site" evidence="10">
    <location>
        <position position="343"/>
    </location>
    <ligand>
        <name>FAD</name>
        <dbReference type="ChEBI" id="CHEBI:57692"/>
    </ligand>
</feature>
<dbReference type="Gene3D" id="3.30.390.30">
    <property type="match status" value="1"/>
</dbReference>
<dbReference type="Proteomes" id="UP000008141">
    <property type="component" value="Unassembled WGS sequence"/>
</dbReference>
<protein>
    <recommendedName>
        <fullName evidence="2 12">Dihydrolipoyl dehydrogenase</fullName>
        <ecNumber evidence="2 12">1.8.1.4</ecNumber>
    </recommendedName>
</protein>
<evidence type="ECO:0000256" key="6">
    <source>
        <dbReference type="ARBA" id="ARBA00023027"/>
    </source>
</evidence>
<dbReference type="InterPro" id="IPR012999">
    <property type="entry name" value="Pyr_OxRdtase_I_AS"/>
</dbReference>
<accession>E1ZQV8</accession>
<dbReference type="PANTHER" id="PTHR22912:SF223">
    <property type="entry name" value="DIHYDROLIPOYL DEHYDROGENASE 1, MITOCHONDRIAL"/>
    <property type="match status" value="1"/>
</dbReference>
<dbReference type="Pfam" id="PF02852">
    <property type="entry name" value="Pyr_redox_dim"/>
    <property type="match status" value="1"/>
</dbReference>
<evidence type="ECO:0000256" key="8">
    <source>
        <dbReference type="ARBA" id="ARBA00023284"/>
    </source>
</evidence>
<dbReference type="OMA" id="CAQLGMK"/>
<keyword evidence="16" id="KW-1185">Reference proteome</keyword>
<dbReference type="eggNOG" id="KOG1335">
    <property type="taxonomic scope" value="Eukaryota"/>
</dbReference>
<evidence type="ECO:0000259" key="14">
    <source>
        <dbReference type="Pfam" id="PF07992"/>
    </source>
</evidence>
<dbReference type="GO" id="GO:0045254">
    <property type="term" value="C:pyruvate dehydrogenase complex"/>
    <property type="evidence" value="ECO:0007669"/>
    <property type="project" value="UniProtKB-ARBA"/>
</dbReference>